<keyword evidence="2" id="KW-1185">Reference proteome</keyword>
<evidence type="ECO:0000313" key="2">
    <source>
        <dbReference type="Proteomes" id="UP000789860"/>
    </source>
</evidence>
<dbReference type="Proteomes" id="UP000789860">
    <property type="component" value="Unassembled WGS sequence"/>
</dbReference>
<organism evidence="1 2">
    <name type="scientific">Scutellospora calospora</name>
    <dbReference type="NCBI Taxonomy" id="85575"/>
    <lineage>
        <taxon>Eukaryota</taxon>
        <taxon>Fungi</taxon>
        <taxon>Fungi incertae sedis</taxon>
        <taxon>Mucoromycota</taxon>
        <taxon>Glomeromycotina</taxon>
        <taxon>Glomeromycetes</taxon>
        <taxon>Diversisporales</taxon>
        <taxon>Gigasporaceae</taxon>
        <taxon>Scutellospora</taxon>
    </lineage>
</organism>
<protein>
    <submittedName>
        <fullName evidence="1">6679_t:CDS:1</fullName>
    </submittedName>
</protein>
<name>A0ACA9LZ70_9GLOM</name>
<comment type="caution">
    <text evidence="1">The sequence shown here is derived from an EMBL/GenBank/DDBJ whole genome shotgun (WGS) entry which is preliminary data.</text>
</comment>
<sequence>AIYTFENNDNVNINTNEDEEITTSSSDFLFANQVESADTNL</sequence>
<gene>
    <name evidence="1" type="ORF">SCALOS_LOCUS5141</name>
</gene>
<reference evidence="1" key="1">
    <citation type="submission" date="2021-06" db="EMBL/GenBank/DDBJ databases">
        <authorList>
            <person name="Kallberg Y."/>
            <person name="Tangrot J."/>
            <person name="Rosling A."/>
        </authorList>
    </citation>
    <scope>NUCLEOTIDE SEQUENCE</scope>
    <source>
        <strain evidence="1">AU212A</strain>
    </source>
</reference>
<proteinExistence type="predicted"/>
<feature type="non-terminal residue" evidence="1">
    <location>
        <position position="1"/>
    </location>
</feature>
<evidence type="ECO:0000313" key="1">
    <source>
        <dbReference type="EMBL" id="CAG8549950.1"/>
    </source>
</evidence>
<accession>A0ACA9LZ70</accession>
<dbReference type="EMBL" id="CAJVPM010007912">
    <property type="protein sequence ID" value="CAG8549950.1"/>
    <property type="molecule type" value="Genomic_DNA"/>
</dbReference>